<reference evidence="5 6" key="1">
    <citation type="submission" date="2018-12" db="EMBL/GenBank/DDBJ databases">
        <authorList>
            <consortium name="Pathogen Informatics"/>
        </authorList>
    </citation>
    <scope>NUCLEOTIDE SEQUENCE [LARGE SCALE GENOMIC DNA]</scope>
    <source>
        <strain evidence="5 6">NCTC12967</strain>
    </source>
</reference>
<gene>
    <name evidence="5" type="primary">fliY</name>
    <name evidence="5" type="ORF">NCTC12967_00597</name>
</gene>
<dbReference type="PANTHER" id="PTHR35936">
    <property type="entry name" value="MEMBRANE-BOUND LYTIC MUREIN TRANSGLYCOSYLASE F"/>
    <property type="match status" value="1"/>
</dbReference>
<dbReference type="SMART" id="SM00062">
    <property type="entry name" value="PBPb"/>
    <property type="match status" value="1"/>
</dbReference>
<dbReference type="Gene3D" id="3.40.190.10">
    <property type="entry name" value="Periplasmic binding protein-like II"/>
    <property type="match status" value="2"/>
</dbReference>
<organism evidence="5 6">
    <name type="scientific">Arachnia propionica</name>
    <dbReference type="NCBI Taxonomy" id="1750"/>
    <lineage>
        <taxon>Bacteria</taxon>
        <taxon>Bacillati</taxon>
        <taxon>Actinomycetota</taxon>
        <taxon>Actinomycetes</taxon>
        <taxon>Propionibacteriales</taxon>
        <taxon>Propionibacteriaceae</taxon>
        <taxon>Arachnia</taxon>
    </lineage>
</organism>
<dbReference type="Proteomes" id="UP000273044">
    <property type="component" value="Chromosome"/>
</dbReference>
<dbReference type="GO" id="GO:0016020">
    <property type="term" value="C:membrane"/>
    <property type="evidence" value="ECO:0007669"/>
    <property type="project" value="InterPro"/>
</dbReference>
<proteinExistence type="predicted"/>
<dbReference type="GO" id="GO:0015276">
    <property type="term" value="F:ligand-gated monoatomic ion channel activity"/>
    <property type="evidence" value="ECO:0007669"/>
    <property type="project" value="InterPro"/>
</dbReference>
<dbReference type="Pfam" id="PF00497">
    <property type="entry name" value="SBP_bac_3"/>
    <property type="match status" value="1"/>
</dbReference>
<feature type="domain" description="Solute-binding protein family 3/N-terminal" evidence="3">
    <location>
        <begin position="50"/>
        <end position="278"/>
    </location>
</feature>
<keyword evidence="6" id="KW-1185">Reference proteome</keyword>
<feature type="chain" id="PRO_5038852057" evidence="2">
    <location>
        <begin position="22"/>
        <end position="285"/>
    </location>
</feature>
<evidence type="ECO:0000256" key="1">
    <source>
        <dbReference type="ARBA" id="ARBA00022729"/>
    </source>
</evidence>
<dbReference type="PANTHER" id="PTHR35936:SF17">
    <property type="entry name" value="ARGININE-BINDING EXTRACELLULAR PROTEIN ARTP"/>
    <property type="match status" value="1"/>
</dbReference>
<dbReference type="SUPFAM" id="SSF53850">
    <property type="entry name" value="Periplasmic binding protein-like II"/>
    <property type="match status" value="1"/>
</dbReference>
<name>A0A448MVY1_9ACTN</name>
<accession>A0A448MVY1</accession>
<evidence type="ECO:0000313" key="6">
    <source>
        <dbReference type="Proteomes" id="UP000273044"/>
    </source>
</evidence>
<evidence type="ECO:0000259" key="4">
    <source>
        <dbReference type="SMART" id="SM00079"/>
    </source>
</evidence>
<dbReference type="SMART" id="SM00079">
    <property type="entry name" value="PBPe"/>
    <property type="match status" value="1"/>
</dbReference>
<dbReference type="GeneID" id="64406092"/>
<evidence type="ECO:0000256" key="2">
    <source>
        <dbReference type="SAM" id="SignalP"/>
    </source>
</evidence>
<evidence type="ECO:0000313" key="5">
    <source>
        <dbReference type="EMBL" id="VEH69330.1"/>
    </source>
</evidence>
<dbReference type="InterPro" id="IPR001320">
    <property type="entry name" value="Iontro_rcpt_C"/>
</dbReference>
<evidence type="ECO:0000259" key="3">
    <source>
        <dbReference type="SMART" id="SM00062"/>
    </source>
</evidence>
<keyword evidence="1 2" id="KW-0732">Signal</keyword>
<feature type="signal peptide" evidence="2">
    <location>
        <begin position="1"/>
        <end position="21"/>
    </location>
</feature>
<dbReference type="AlphaFoldDB" id="A0A448MVY1"/>
<dbReference type="EMBL" id="LR134406">
    <property type="protein sequence ID" value="VEH69330.1"/>
    <property type="molecule type" value="Genomic_DNA"/>
</dbReference>
<dbReference type="InterPro" id="IPR001638">
    <property type="entry name" value="Solute-binding_3/MltF_N"/>
</dbReference>
<protein>
    <submittedName>
        <fullName evidence="5">Sulfate starvation-induced protein 7</fullName>
    </submittedName>
</protein>
<sequence>MALPLSRRAALFALGSTVLLGSCTIASDGKNTPNSASASEGALKTVTPGKLTIATGEPAYSPWVENNDPASGKGFEAAVAYAVAGKLGFANADVVWVRSTFDAAVAPGAKDWDFNLQQFSITEERRNAVDFSSPYYTTAQAVVTLKGSPVSGATTVAELKSALLGAQTGTTSHRMLTETVAPTTAPSVFNNSQDTVQALKGGQVDAIVVDLPTALYLVAAELDGGVVVGQFADTSGGDQFGLVLPKGSPLTAAVTGAVDALRADGTLDSLTKTWLSETVNVPVLS</sequence>
<dbReference type="RefSeq" id="WP_061788266.1">
    <property type="nucleotide sequence ID" value="NZ_LR134406.1"/>
</dbReference>
<feature type="domain" description="Ionotropic glutamate receptor C-terminal" evidence="4">
    <location>
        <begin position="50"/>
        <end position="277"/>
    </location>
</feature>
<dbReference type="PROSITE" id="PS51257">
    <property type="entry name" value="PROKAR_LIPOPROTEIN"/>
    <property type="match status" value="1"/>
</dbReference>
<dbReference type="CDD" id="cd13530">
    <property type="entry name" value="PBP2_peptides_like"/>
    <property type="match status" value="1"/>
</dbReference>